<dbReference type="InterPro" id="IPR035093">
    <property type="entry name" value="RelE/ParE_toxin_dom_sf"/>
</dbReference>
<dbReference type="RefSeq" id="WP_058466891.1">
    <property type="nucleotide sequence ID" value="NZ_CAAAIX010000016.1"/>
</dbReference>
<dbReference type="EMBL" id="FTNL01000017">
    <property type="protein sequence ID" value="SIR62264.1"/>
    <property type="molecule type" value="Genomic_DNA"/>
</dbReference>
<gene>
    <name evidence="3" type="primary">parE1</name>
    <name evidence="3" type="ORF">NCTC11401_02145</name>
    <name evidence="2" type="ORF">SAMN05421777_11744</name>
</gene>
<dbReference type="STRING" id="464.Lgor_0377"/>
<keyword evidence="1" id="KW-1277">Toxin-antitoxin system</keyword>
<name>A0A377GKK5_9GAMM</name>
<evidence type="ECO:0000313" key="2">
    <source>
        <dbReference type="EMBL" id="SIR62264.1"/>
    </source>
</evidence>
<sequence>MFEENCHKITINWSLNYLEPLIFKKREFGFKGTEDYILAIDLSFQRLADDPFIARKCDYIRPKLRASNVGSHIIFFKTIDYGIAIIRVLHQPMDFNRHL</sequence>
<dbReference type="InterPro" id="IPR007712">
    <property type="entry name" value="RelE/ParE_toxin"/>
</dbReference>
<evidence type="ECO:0000313" key="4">
    <source>
        <dbReference type="Proteomes" id="UP000186808"/>
    </source>
</evidence>
<accession>A0A377GKK5</accession>
<dbReference type="Pfam" id="PF05016">
    <property type="entry name" value="ParE_toxin"/>
    <property type="match status" value="1"/>
</dbReference>
<keyword evidence="4" id="KW-1185">Reference proteome</keyword>
<dbReference type="Proteomes" id="UP000186808">
    <property type="component" value="Unassembled WGS sequence"/>
</dbReference>
<evidence type="ECO:0000313" key="3">
    <source>
        <dbReference type="EMBL" id="STO25311.1"/>
    </source>
</evidence>
<evidence type="ECO:0000313" key="5">
    <source>
        <dbReference type="Proteomes" id="UP000254374"/>
    </source>
</evidence>
<dbReference type="OrthoDB" id="516834at2"/>
<reference evidence="3 5" key="2">
    <citation type="submission" date="2018-06" db="EMBL/GenBank/DDBJ databases">
        <authorList>
            <consortium name="Pathogen Informatics"/>
            <person name="Doyle S."/>
        </authorList>
    </citation>
    <scope>NUCLEOTIDE SEQUENCE [LARGE SCALE GENOMIC DNA]</scope>
    <source>
        <strain evidence="3 5">NCTC11401</strain>
    </source>
</reference>
<reference evidence="2 4" key="1">
    <citation type="submission" date="2017-01" db="EMBL/GenBank/DDBJ databases">
        <authorList>
            <person name="Varghese N."/>
            <person name="Submissions S."/>
        </authorList>
    </citation>
    <scope>NUCLEOTIDE SEQUENCE [LARGE SCALE GENOMIC DNA]</scope>
    <source>
        <strain evidence="2 4">ATCC 33342</strain>
    </source>
</reference>
<proteinExistence type="predicted"/>
<evidence type="ECO:0000256" key="1">
    <source>
        <dbReference type="ARBA" id="ARBA00022649"/>
    </source>
</evidence>
<dbReference type="Gene3D" id="3.30.2310.20">
    <property type="entry name" value="RelE-like"/>
    <property type="match status" value="1"/>
</dbReference>
<dbReference type="AlphaFoldDB" id="A0A377GKK5"/>
<dbReference type="EMBL" id="UGGV01000001">
    <property type="protein sequence ID" value="STO25311.1"/>
    <property type="molecule type" value="Genomic_DNA"/>
</dbReference>
<dbReference type="Proteomes" id="UP000254374">
    <property type="component" value="Unassembled WGS sequence"/>
</dbReference>
<protein>
    <submittedName>
        <fullName evidence="2 3">Toxin ParE1</fullName>
    </submittedName>
</protein>
<organism evidence="3 5">
    <name type="scientific">Fluoribacter gormanii</name>
    <dbReference type="NCBI Taxonomy" id="464"/>
    <lineage>
        <taxon>Bacteria</taxon>
        <taxon>Pseudomonadati</taxon>
        <taxon>Pseudomonadota</taxon>
        <taxon>Gammaproteobacteria</taxon>
        <taxon>Legionellales</taxon>
        <taxon>Legionellaceae</taxon>
        <taxon>Fluoribacter</taxon>
    </lineage>
</organism>